<proteinExistence type="predicted"/>
<dbReference type="InterPro" id="IPR006439">
    <property type="entry name" value="HAD-SF_hydro_IA"/>
</dbReference>
<dbReference type="InterPro" id="IPR023214">
    <property type="entry name" value="HAD_sf"/>
</dbReference>
<organism evidence="1 2">
    <name type="scientific">Senna tora</name>
    <dbReference type="NCBI Taxonomy" id="362788"/>
    <lineage>
        <taxon>Eukaryota</taxon>
        <taxon>Viridiplantae</taxon>
        <taxon>Streptophyta</taxon>
        <taxon>Embryophyta</taxon>
        <taxon>Tracheophyta</taxon>
        <taxon>Spermatophyta</taxon>
        <taxon>Magnoliopsida</taxon>
        <taxon>eudicotyledons</taxon>
        <taxon>Gunneridae</taxon>
        <taxon>Pentapetalae</taxon>
        <taxon>rosids</taxon>
        <taxon>fabids</taxon>
        <taxon>Fabales</taxon>
        <taxon>Fabaceae</taxon>
        <taxon>Caesalpinioideae</taxon>
        <taxon>Cassia clade</taxon>
        <taxon>Senna</taxon>
    </lineage>
</organism>
<dbReference type="SUPFAM" id="SSF56784">
    <property type="entry name" value="HAD-like"/>
    <property type="match status" value="1"/>
</dbReference>
<dbReference type="OrthoDB" id="1694274at2759"/>
<name>A0A834TBS0_9FABA</name>
<dbReference type="PANTHER" id="PTHR46649">
    <property type="match status" value="1"/>
</dbReference>
<dbReference type="GO" id="GO:0016787">
    <property type="term" value="F:hydrolase activity"/>
    <property type="evidence" value="ECO:0007669"/>
    <property type="project" value="UniProtKB-KW"/>
</dbReference>
<gene>
    <name evidence="1" type="ORF">G2W53_024557</name>
</gene>
<dbReference type="NCBIfam" id="TIGR02252">
    <property type="entry name" value="DREG-2"/>
    <property type="match status" value="1"/>
</dbReference>
<dbReference type="NCBIfam" id="TIGR01549">
    <property type="entry name" value="HAD-SF-IA-v1"/>
    <property type="match status" value="1"/>
</dbReference>
<evidence type="ECO:0000313" key="2">
    <source>
        <dbReference type="Proteomes" id="UP000634136"/>
    </source>
</evidence>
<dbReference type="SFLD" id="SFLDG01129">
    <property type="entry name" value="C1.5:_HAD__Beta-PGM__Phosphata"/>
    <property type="match status" value="1"/>
</dbReference>
<dbReference type="InterPro" id="IPR036412">
    <property type="entry name" value="HAD-like_sf"/>
</dbReference>
<dbReference type="Gene3D" id="1.10.150.720">
    <property type="entry name" value="Haloacid dehalogenase-like hydrolase"/>
    <property type="match status" value="1"/>
</dbReference>
<evidence type="ECO:0000313" key="1">
    <source>
        <dbReference type="EMBL" id="KAF7819102.1"/>
    </source>
</evidence>
<dbReference type="InterPro" id="IPR011949">
    <property type="entry name" value="HAD-SF_hydro_IA_REG-2-like"/>
</dbReference>
<sequence>MAARTNLARVLTTLAARTPISESQSFCSNPFDAFRKFSRSHSSVAVAAQQSEMMDSEYMGLEMGGLKDYQDYRRSLYGQITHKAVLVDAVGTLVLPSQPMAEIYRKVGEKYGVKYSEDEILYRYRRAYGQPWGKSRLRAEGNLKKGVVAMFDMCWTVTLNTYVNDGRPFWQYIVSYSTGCSDSQYFEELYNYYMTDKAWHLCDPDAEKVFKAMREAGVKLAIVSNFDTRLRPLLRALNCDNWFDAVAVSAEVEAEKPNPTIFLKACELLGVKPEDVVHVGDDRRNDIWGARDAGCDAWLWGTDVHSFREVC</sequence>
<dbReference type="Proteomes" id="UP000634136">
    <property type="component" value="Unassembled WGS sequence"/>
</dbReference>
<accession>A0A834TBS0</accession>
<dbReference type="SFLD" id="SFLDS00003">
    <property type="entry name" value="Haloacid_Dehalogenase"/>
    <property type="match status" value="1"/>
</dbReference>
<comment type="caution">
    <text evidence="1">The sequence shown here is derived from an EMBL/GenBank/DDBJ whole genome shotgun (WGS) entry which is preliminary data.</text>
</comment>
<keyword evidence="1" id="KW-0378">Hydrolase</keyword>
<reference evidence="1" key="1">
    <citation type="submission" date="2020-09" db="EMBL/GenBank/DDBJ databases">
        <title>Genome-Enabled Discovery of Anthraquinone Biosynthesis in Senna tora.</title>
        <authorList>
            <person name="Kang S.-H."/>
            <person name="Pandey R.P."/>
            <person name="Lee C.-M."/>
            <person name="Sim J.-S."/>
            <person name="Jeong J.-T."/>
            <person name="Choi B.-S."/>
            <person name="Jung M."/>
            <person name="Ginzburg D."/>
            <person name="Zhao K."/>
            <person name="Won S.Y."/>
            <person name="Oh T.-J."/>
            <person name="Yu Y."/>
            <person name="Kim N.-H."/>
            <person name="Lee O.R."/>
            <person name="Lee T.-H."/>
            <person name="Bashyal P."/>
            <person name="Kim T.-S."/>
            <person name="Lee W.-H."/>
            <person name="Kawkins C."/>
            <person name="Kim C.-K."/>
            <person name="Kim J.S."/>
            <person name="Ahn B.O."/>
            <person name="Rhee S.Y."/>
            <person name="Sohng J.K."/>
        </authorList>
    </citation>
    <scope>NUCLEOTIDE SEQUENCE</scope>
    <source>
        <tissue evidence="1">Leaf</tissue>
    </source>
</reference>
<dbReference type="AlphaFoldDB" id="A0A834TBS0"/>
<dbReference type="EMBL" id="JAAIUW010000008">
    <property type="protein sequence ID" value="KAF7819102.1"/>
    <property type="molecule type" value="Genomic_DNA"/>
</dbReference>
<dbReference type="PANTHER" id="PTHR46649:SF4">
    <property type="entry name" value="HALOACID DEHALOGENASE-LIKE HYDROLASE (HAD) SUPERFAMILY PROTEIN"/>
    <property type="match status" value="1"/>
</dbReference>
<dbReference type="CDD" id="cd16415">
    <property type="entry name" value="HAD_dREG-2_like"/>
    <property type="match status" value="1"/>
</dbReference>
<keyword evidence="2" id="KW-1185">Reference proteome</keyword>
<dbReference type="Pfam" id="PF00702">
    <property type="entry name" value="Hydrolase"/>
    <property type="match status" value="1"/>
</dbReference>
<dbReference type="InterPro" id="IPR044924">
    <property type="entry name" value="HAD-SF_hydro_IA_REG-2-like_cap"/>
</dbReference>
<protein>
    <submittedName>
        <fullName evidence="1">Haloacid dehalogenase-like hydrolase domain-containing protein 3</fullName>
    </submittedName>
</protein>
<dbReference type="Gene3D" id="3.40.50.1000">
    <property type="entry name" value="HAD superfamily/HAD-like"/>
    <property type="match status" value="1"/>
</dbReference>